<proteinExistence type="predicted"/>
<accession>A0A2N9FUZ5</accession>
<evidence type="ECO:0000313" key="1">
    <source>
        <dbReference type="EMBL" id="SPC90930.1"/>
    </source>
</evidence>
<name>A0A2N9FUZ5_FAGSY</name>
<dbReference type="EMBL" id="OIVN01001190">
    <property type="protein sequence ID" value="SPC90930.1"/>
    <property type="molecule type" value="Genomic_DNA"/>
</dbReference>
<organism evidence="1">
    <name type="scientific">Fagus sylvatica</name>
    <name type="common">Beechnut</name>
    <dbReference type="NCBI Taxonomy" id="28930"/>
    <lineage>
        <taxon>Eukaryota</taxon>
        <taxon>Viridiplantae</taxon>
        <taxon>Streptophyta</taxon>
        <taxon>Embryophyta</taxon>
        <taxon>Tracheophyta</taxon>
        <taxon>Spermatophyta</taxon>
        <taxon>Magnoliopsida</taxon>
        <taxon>eudicotyledons</taxon>
        <taxon>Gunneridae</taxon>
        <taxon>Pentapetalae</taxon>
        <taxon>rosids</taxon>
        <taxon>fabids</taxon>
        <taxon>Fagales</taxon>
        <taxon>Fagaceae</taxon>
        <taxon>Fagus</taxon>
    </lineage>
</organism>
<sequence>MISCAMARSVRYASHFGTLFKIEKQAFQINQIKRAIVAWLFTNLGDLKIVSDLDGCSRPYIKQIVDEVAVESVDNVTAGFDDEVAADAACDVIADFVDEVEYAQSESLKDSDSTKIALEVADLHLAPVLCVMRIVVEVCGDSLLSAVFRKNASNNIRMKENEDVDVTKAIGLVAGVMANALVVDLFNLALRQAILRWEASLVEEFPIASEAPVFKKIHTQDFVRNKFVVDLEVAPKVCSNIDSTVGHGMRAEGTSFPMATTSDVPRTWPCYVRRLSGLDCVMFLPFHRFD</sequence>
<dbReference type="AlphaFoldDB" id="A0A2N9FUZ5"/>
<gene>
    <name evidence="1" type="ORF">FSB_LOCUS18812</name>
</gene>
<protein>
    <submittedName>
        <fullName evidence="1">Uncharacterized protein</fullName>
    </submittedName>
</protein>
<reference evidence="1" key="1">
    <citation type="submission" date="2018-02" db="EMBL/GenBank/DDBJ databases">
        <authorList>
            <person name="Cohen D.B."/>
            <person name="Kent A.D."/>
        </authorList>
    </citation>
    <scope>NUCLEOTIDE SEQUENCE</scope>
</reference>